<evidence type="ECO:0000256" key="1">
    <source>
        <dbReference type="SAM" id="MobiDB-lite"/>
    </source>
</evidence>
<name>A0A7R9B3T6_TIMSH</name>
<feature type="compositionally biased region" description="Basic and acidic residues" evidence="1">
    <location>
        <begin position="76"/>
        <end position="96"/>
    </location>
</feature>
<proteinExistence type="predicted"/>
<protein>
    <submittedName>
        <fullName evidence="2">Uncharacterized protein</fullName>
    </submittedName>
</protein>
<sequence>MSLLSACACTNMAATINPHLLSQLPRSHFVPCPPPKCFKAIQDLMYKFSWEPVTLCSKEIVSGLDEFRSNLWADTPETRDKDSDNDKDMDAAKEGE</sequence>
<organism evidence="2">
    <name type="scientific">Timema shepardi</name>
    <name type="common">Walking stick</name>
    <dbReference type="NCBI Taxonomy" id="629360"/>
    <lineage>
        <taxon>Eukaryota</taxon>
        <taxon>Metazoa</taxon>
        <taxon>Ecdysozoa</taxon>
        <taxon>Arthropoda</taxon>
        <taxon>Hexapoda</taxon>
        <taxon>Insecta</taxon>
        <taxon>Pterygota</taxon>
        <taxon>Neoptera</taxon>
        <taxon>Polyneoptera</taxon>
        <taxon>Phasmatodea</taxon>
        <taxon>Timematodea</taxon>
        <taxon>Timematoidea</taxon>
        <taxon>Timematidae</taxon>
        <taxon>Timema</taxon>
    </lineage>
</organism>
<gene>
    <name evidence="2" type="ORF">TSIB3V08_LOCUS9828</name>
</gene>
<evidence type="ECO:0000313" key="2">
    <source>
        <dbReference type="EMBL" id="CAD7265798.1"/>
    </source>
</evidence>
<reference evidence="2" key="1">
    <citation type="submission" date="2020-11" db="EMBL/GenBank/DDBJ databases">
        <authorList>
            <person name="Tran Van P."/>
        </authorList>
    </citation>
    <scope>NUCLEOTIDE SEQUENCE</scope>
</reference>
<dbReference type="EMBL" id="OC005977">
    <property type="protein sequence ID" value="CAD7265798.1"/>
    <property type="molecule type" value="Genomic_DNA"/>
</dbReference>
<accession>A0A7R9B3T6</accession>
<dbReference type="AlphaFoldDB" id="A0A7R9B3T6"/>
<feature type="region of interest" description="Disordered" evidence="1">
    <location>
        <begin position="72"/>
        <end position="96"/>
    </location>
</feature>